<organism evidence="2 3">
    <name type="scientific">Ustilaginoidea virens</name>
    <name type="common">Rice false smut fungus</name>
    <name type="synonym">Villosiclava virens</name>
    <dbReference type="NCBI Taxonomy" id="1159556"/>
    <lineage>
        <taxon>Eukaryota</taxon>
        <taxon>Fungi</taxon>
        <taxon>Dikarya</taxon>
        <taxon>Ascomycota</taxon>
        <taxon>Pezizomycotina</taxon>
        <taxon>Sordariomycetes</taxon>
        <taxon>Hypocreomycetidae</taxon>
        <taxon>Hypocreales</taxon>
        <taxon>Clavicipitaceae</taxon>
        <taxon>Ustilaginoidea</taxon>
    </lineage>
</organism>
<dbReference type="EMBL" id="BBTG02000011">
    <property type="protein sequence ID" value="GAO17939.1"/>
    <property type="molecule type" value="Genomic_DNA"/>
</dbReference>
<reference evidence="3" key="1">
    <citation type="journal article" date="2016" name="Genome Announc.">
        <title>Genome sequence of Ustilaginoidea virens IPU010, a rice pathogenic fungus causing false smut.</title>
        <authorList>
            <person name="Kumagai T."/>
            <person name="Ishii T."/>
            <person name="Terai G."/>
            <person name="Umemura M."/>
            <person name="Machida M."/>
            <person name="Asai K."/>
        </authorList>
    </citation>
    <scope>NUCLEOTIDE SEQUENCE [LARGE SCALE GENOMIC DNA]</scope>
    <source>
        <strain evidence="3">IPU010</strain>
    </source>
</reference>
<dbReference type="AlphaFoldDB" id="A0A1B5L3B5"/>
<gene>
    <name evidence="2" type="ORF">UVI_02026830</name>
</gene>
<evidence type="ECO:0000313" key="3">
    <source>
        <dbReference type="Proteomes" id="UP000054053"/>
    </source>
</evidence>
<feature type="chain" id="PRO_5008577680" description="Cyanovirin-N domain-containing protein" evidence="1">
    <location>
        <begin position="20"/>
        <end position="161"/>
    </location>
</feature>
<feature type="signal peptide" evidence="1">
    <location>
        <begin position="1"/>
        <end position="19"/>
    </location>
</feature>
<evidence type="ECO:0000313" key="2">
    <source>
        <dbReference type="EMBL" id="GAO17939.1"/>
    </source>
</evidence>
<keyword evidence="1" id="KW-0732">Signal</keyword>
<evidence type="ECO:0000256" key="1">
    <source>
        <dbReference type="SAM" id="SignalP"/>
    </source>
</evidence>
<proteinExistence type="predicted"/>
<comment type="caution">
    <text evidence="2">The sequence shown here is derived from an EMBL/GenBank/DDBJ whole genome shotgun (WGS) entry which is preliminary data.</text>
</comment>
<protein>
    <recommendedName>
        <fullName evidence="4">Cyanovirin-N domain-containing protein</fullName>
    </recommendedName>
</protein>
<accession>A0A1B5L3B5</accession>
<sequence>MMLGLLVSLLPATAGMVLGRDAPVPPGACCFALLDVSSGQAVQQRPGGGYLTLGAGDPDGWYCIDLADSKHVLRDAFDNACFVNSDQQLQCLDPTPGFDAWSLQHGGGDALLAVNGGTGFSACRSSAGRGVYARVKAGESGCQGIRLKARGLRGTCQDFRG</sequence>
<dbReference type="Proteomes" id="UP000054053">
    <property type="component" value="Unassembled WGS sequence"/>
</dbReference>
<name>A0A1B5L3B5_USTVR</name>
<evidence type="ECO:0008006" key="4">
    <source>
        <dbReference type="Google" id="ProtNLM"/>
    </source>
</evidence>